<dbReference type="PANTHER" id="PTHR42756">
    <property type="entry name" value="TRANSCRIPTIONAL REGULATOR, MARR"/>
    <property type="match status" value="1"/>
</dbReference>
<dbReference type="PROSITE" id="PS50995">
    <property type="entry name" value="HTH_MARR_2"/>
    <property type="match status" value="1"/>
</dbReference>
<dbReference type="InterPro" id="IPR036388">
    <property type="entry name" value="WH-like_DNA-bd_sf"/>
</dbReference>
<protein>
    <recommendedName>
        <fullName evidence="4">HTH marR-type domain-containing protein</fullName>
    </recommendedName>
</protein>
<dbReference type="Pfam" id="PF01047">
    <property type="entry name" value="MarR"/>
    <property type="match status" value="1"/>
</dbReference>
<dbReference type="InterPro" id="IPR000835">
    <property type="entry name" value="HTH_MarR-typ"/>
</dbReference>
<dbReference type="Gene3D" id="1.10.10.10">
    <property type="entry name" value="Winged helix-like DNA-binding domain superfamily/Winged helix DNA-binding domain"/>
    <property type="match status" value="1"/>
</dbReference>
<keyword evidence="1" id="KW-0805">Transcription regulation</keyword>
<dbReference type="PANTHER" id="PTHR42756:SF1">
    <property type="entry name" value="TRANSCRIPTIONAL REPRESSOR OF EMRAB OPERON"/>
    <property type="match status" value="1"/>
</dbReference>
<evidence type="ECO:0000259" key="4">
    <source>
        <dbReference type="PROSITE" id="PS50995"/>
    </source>
</evidence>
<keyword evidence="6" id="KW-1185">Reference proteome</keyword>
<keyword evidence="3" id="KW-0804">Transcription</keyword>
<dbReference type="HOGENOM" id="CLU_083287_18_7_9"/>
<dbReference type="OrthoDB" id="795750at2"/>
<dbReference type="Proteomes" id="UP000010847">
    <property type="component" value="Chromosome"/>
</dbReference>
<organism evidence="5 6">
    <name type="scientific">Desulfitobacterium metallireducens DSM 15288</name>
    <dbReference type="NCBI Taxonomy" id="871968"/>
    <lineage>
        <taxon>Bacteria</taxon>
        <taxon>Bacillati</taxon>
        <taxon>Bacillota</taxon>
        <taxon>Clostridia</taxon>
        <taxon>Eubacteriales</taxon>
        <taxon>Desulfitobacteriaceae</taxon>
        <taxon>Desulfitobacterium</taxon>
    </lineage>
</organism>
<dbReference type="GO" id="GO:0003700">
    <property type="term" value="F:DNA-binding transcription factor activity"/>
    <property type="evidence" value="ECO:0007669"/>
    <property type="project" value="InterPro"/>
</dbReference>
<dbReference type="PRINTS" id="PR00598">
    <property type="entry name" value="HTHMARR"/>
</dbReference>
<evidence type="ECO:0000256" key="2">
    <source>
        <dbReference type="ARBA" id="ARBA00023125"/>
    </source>
</evidence>
<feature type="domain" description="HTH marR-type" evidence="4">
    <location>
        <begin position="4"/>
        <end position="136"/>
    </location>
</feature>
<accession>W0EHN4</accession>
<dbReference type="GO" id="GO:0003677">
    <property type="term" value="F:DNA binding"/>
    <property type="evidence" value="ECO:0007669"/>
    <property type="project" value="UniProtKB-KW"/>
</dbReference>
<dbReference type="STRING" id="871968.DESME_14985"/>
<name>W0EHN4_9FIRM</name>
<dbReference type="InterPro" id="IPR036390">
    <property type="entry name" value="WH_DNA-bd_sf"/>
</dbReference>
<dbReference type="SMART" id="SM00347">
    <property type="entry name" value="HTH_MARR"/>
    <property type="match status" value="1"/>
</dbReference>
<dbReference type="eggNOG" id="COG1846">
    <property type="taxonomic scope" value="Bacteria"/>
</dbReference>
<dbReference type="EMBL" id="CP007032">
    <property type="protein sequence ID" value="AHF08699.1"/>
    <property type="molecule type" value="Genomic_DNA"/>
</dbReference>
<dbReference type="AlphaFoldDB" id="W0EHN4"/>
<dbReference type="SUPFAM" id="SSF46785">
    <property type="entry name" value="Winged helix' DNA-binding domain"/>
    <property type="match status" value="1"/>
</dbReference>
<reference evidence="5 6" key="1">
    <citation type="submission" date="2013-12" db="EMBL/GenBank/DDBJ databases">
        <authorList>
            <consortium name="DOE Joint Genome Institute"/>
            <person name="Smidt H."/>
            <person name="Huntemann M."/>
            <person name="Han J."/>
            <person name="Chen A."/>
            <person name="Kyrpides N."/>
            <person name="Mavromatis K."/>
            <person name="Markowitz V."/>
            <person name="Palaniappan K."/>
            <person name="Ivanova N."/>
            <person name="Schaumberg A."/>
            <person name="Pati A."/>
            <person name="Liolios K."/>
            <person name="Nordberg H.P."/>
            <person name="Cantor M.N."/>
            <person name="Hua S.X."/>
            <person name="Woyke T."/>
        </authorList>
    </citation>
    <scope>NUCLEOTIDE SEQUENCE [LARGE SCALE GENOMIC DNA]</scope>
    <source>
        <strain evidence="6">DSM 15288</strain>
    </source>
</reference>
<evidence type="ECO:0000256" key="3">
    <source>
        <dbReference type="ARBA" id="ARBA00023163"/>
    </source>
</evidence>
<evidence type="ECO:0000313" key="5">
    <source>
        <dbReference type="EMBL" id="AHF08699.1"/>
    </source>
</evidence>
<gene>
    <name evidence="5" type="ORF">DESME_14985</name>
</gene>
<dbReference type="RefSeq" id="WP_006716960.1">
    <property type="nucleotide sequence ID" value="NZ_CP007032.1"/>
</dbReference>
<sequence length="145" mass="16818">MKAHSSIVILIMQVFHSHLHYNFAKLEKVDMHPRQFPMLKIISEYPGLKQSEIAEKLRIKPPTVAVSVKRLEKAGYIEKKHDDHNQRISRIYITDTGAQVMELGRAIISEEEQTLLQGFSPEEIALVREYLQRINQNLTKQNSLI</sequence>
<keyword evidence="2" id="KW-0238">DNA-binding</keyword>
<evidence type="ECO:0000313" key="6">
    <source>
        <dbReference type="Proteomes" id="UP000010847"/>
    </source>
</evidence>
<evidence type="ECO:0000256" key="1">
    <source>
        <dbReference type="ARBA" id="ARBA00023015"/>
    </source>
</evidence>
<dbReference type="KEGG" id="dmt:DESME_14985"/>
<proteinExistence type="predicted"/>